<name>A0A9W4UM89_9PLEO</name>
<feature type="chain" id="PRO_5040811378" description="DUF7136 domain-containing protein" evidence="1">
    <location>
        <begin position="20"/>
        <end position="170"/>
    </location>
</feature>
<dbReference type="Pfam" id="PF23584">
    <property type="entry name" value="DUF7136"/>
    <property type="match status" value="1"/>
</dbReference>
<accession>A0A9W4UM89</accession>
<evidence type="ECO:0000259" key="2">
    <source>
        <dbReference type="Pfam" id="PF23584"/>
    </source>
</evidence>
<comment type="caution">
    <text evidence="3">The sequence shown here is derived from an EMBL/GenBank/DDBJ whole genome shotgun (WGS) entry which is preliminary data.</text>
</comment>
<dbReference type="AlphaFoldDB" id="A0A9W4UM89"/>
<organism evidence="3 4">
    <name type="scientific">Periconia digitata</name>
    <dbReference type="NCBI Taxonomy" id="1303443"/>
    <lineage>
        <taxon>Eukaryota</taxon>
        <taxon>Fungi</taxon>
        <taxon>Dikarya</taxon>
        <taxon>Ascomycota</taxon>
        <taxon>Pezizomycotina</taxon>
        <taxon>Dothideomycetes</taxon>
        <taxon>Pleosporomycetidae</taxon>
        <taxon>Pleosporales</taxon>
        <taxon>Massarineae</taxon>
        <taxon>Periconiaceae</taxon>
        <taxon>Periconia</taxon>
    </lineage>
</organism>
<feature type="signal peptide" evidence="1">
    <location>
        <begin position="1"/>
        <end position="19"/>
    </location>
</feature>
<proteinExistence type="predicted"/>
<reference evidence="3" key="1">
    <citation type="submission" date="2023-01" db="EMBL/GenBank/DDBJ databases">
        <authorList>
            <person name="Van Ghelder C."/>
            <person name="Rancurel C."/>
        </authorList>
    </citation>
    <scope>NUCLEOTIDE SEQUENCE</scope>
    <source>
        <strain evidence="3">CNCM I-4278</strain>
    </source>
</reference>
<sequence>MKWLLLFAALVAAQEATLTNDVTPPLATHKPTPGALPTFEIDVIYPRENTTYNSTEYLPIVIAFQNFNAAITGLPDVRFLWNIMPWGTVDEPIPAGGSNDLRYYWSNTSSDRSNTTYGNVEKHFKMSDFSNFPNSDGTPYILIESSKMSDWPSAPAPHSGGLYALQWFIH</sequence>
<keyword evidence="1" id="KW-0732">Signal</keyword>
<protein>
    <recommendedName>
        <fullName evidence="2">DUF7136 domain-containing protein</fullName>
    </recommendedName>
</protein>
<gene>
    <name evidence="3" type="ORF">PDIGIT_LOCUS10563</name>
</gene>
<dbReference type="Proteomes" id="UP001152607">
    <property type="component" value="Unassembled WGS sequence"/>
</dbReference>
<evidence type="ECO:0000256" key="1">
    <source>
        <dbReference type="SAM" id="SignalP"/>
    </source>
</evidence>
<dbReference type="InterPro" id="IPR055560">
    <property type="entry name" value="DUF7136"/>
</dbReference>
<feature type="domain" description="DUF7136" evidence="2">
    <location>
        <begin position="37"/>
        <end position="136"/>
    </location>
</feature>
<keyword evidence="4" id="KW-1185">Reference proteome</keyword>
<dbReference type="OrthoDB" id="4490227at2759"/>
<evidence type="ECO:0000313" key="4">
    <source>
        <dbReference type="Proteomes" id="UP001152607"/>
    </source>
</evidence>
<evidence type="ECO:0000313" key="3">
    <source>
        <dbReference type="EMBL" id="CAI6337451.1"/>
    </source>
</evidence>
<dbReference type="EMBL" id="CAOQHR010000007">
    <property type="protein sequence ID" value="CAI6337451.1"/>
    <property type="molecule type" value="Genomic_DNA"/>
</dbReference>